<evidence type="ECO:0000256" key="7">
    <source>
        <dbReference type="SAM" id="Phobius"/>
    </source>
</evidence>
<evidence type="ECO:0000256" key="5">
    <source>
        <dbReference type="ARBA" id="ARBA00023136"/>
    </source>
</evidence>
<keyword evidence="3 7" id="KW-0812">Transmembrane</keyword>
<keyword evidence="5 7" id="KW-0472">Membrane</keyword>
<comment type="caution">
    <text evidence="9">The sequence shown here is derived from an EMBL/GenBank/DDBJ whole genome shotgun (WGS) entry which is preliminary data.</text>
</comment>
<feature type="transmembrane region" description="Helical" evidence="7">
    <location>
        <begin position="88"/>
        <end position="112"/>
    </location>
</feature>
<dbReference type="PANTHER" id="PTHR47371">
    <property type="entry name" value="LIPOTEICHOIC ACID SYNTHASE"/>
    <property type="match status" value="1"/>
</dbReference>
<organism evidence="9 10">
    <name type="scientific">Mesorhizobium tianshanense</name>
    <dbReference type="NCBI Taxonomy" id="39844"/>
    <lineage>
        <taxon>Bacteria</taxon>
        <taxon>Pseudomonadati</taxon>
        <taxon>Pseudomonadota</taxon>
        <taxon>Alphaproteobacteria</taxon>
        <taxon>Hyphomicrobiales</taxon>
        <taxon>Phyllobacteriaceae</taxon>
        <taxon>Mesorhizobium</taxon>
    </lineage>
</organism>
<sequence length="689" mass="76127">MTFVQSANAIFRRLRPFVVLFLAAQFLIRLGLTVVSIGNLSLDPLDWMVPFLTGFWFDIVTLLPIFAVFLVVPSLLPASWAGKRFDRAVGLLAFALFLFLMVMQGVGEYFFWDEFTTRFNFIAVDYLVYTQEVLQNIMESYPVVPLLAGIGLLAASGTFLLRRQVTAGFAPHPPFMNRLAIFAATTGAAVAGVLLTPDSITRPMPSAIARELGGNGLYGLVSAFFSNEIDFANFYRTLPERQAAERARDLLAENHEPFESADLNDITRDIRAEGPMLRKNVILVGMESMSAEFMGAFGNPKGLTPNLDRLASEGLLFTEMRATGTRTVRGLEAIALSVPPTPGQSILRRPGSNNLFTIGSVFQDSDYDTRFIYGGYGYFDNMNAFFSGNGFGIVDRGTMNAANVNFANAWGVSDEVLYDEVIRQADASVKEGKNFFSFVMTTSNHRPFTYPDGAIDIPSPGGRDGAVKYSDHAIGELVNKAAAKPWFKDTVFVFVADHTASVAGRIELDMDKYHIPCIIWSPGFVAPRRIDRLASQVDIAPSLLAMLHASYRSRFFGDDLINADEPERPVYISNYEKVAMILHGRTTILEPKKQIVQLKGDEVVRQDAIDQQAVDSTVAIYQYASHWRDISRRIPSALDSVTLALGRRSVGQPAQPEATRASVQDHTHHTGALTKPARQHILGMPGRSR</sequence>
<dbReference type="RefSeq" id="WP_145715968.1">
    <property type="nucleotide sequence ID" value="NZ_BSPF01000068.1"/>
</dbReference>
<feature type="domain" description="Sulfatase N-terminal" evidence="8">
    <location>
        <begin position="279"/>
        <end position="547"/>
    </location>
</feature>
<dbReference type="EMBL" id="VLKT01000009">
    <property type="protein sequence ID" value="TWI39546.1"/>
    <property type="molecule type" value="Genomic_DNA"/>
</dbReference>
<evidence type="ECO:0000259" key="8">
    <source>
        <dbReference type="Pfam" id="PF00884"/>
    </source>
</evidence>
<name>A0A562P6D2_9HYPH</name>
<comment type="subcellular location">
    <subcellularLocation>
        <location evidence="1">Cell membrane</location>
        <topology evidence="1">Multi-pass membrane protein</topology>
    </subcellularLocation>
</comment>
<dbReference type="GO" id="GO:0005886">
    <property type="term" value="C:plasma membrane"/>
    <property type="evidence" value="ECO:0007669"/>
    <property type="project" value="UniProtKB-SubCell"/>
</dbReference>
<dbReference type="GO" id="GO:0016740">
    <property type="term" value="F:transferase activity"/>
    <property type="evidence" value="ECO:0007669"/>
    <property type="project" value="UniProtKB-KW"/>
</dbReference>
<dbReference type="Proteomes" id="UP000317122">
    <property type="component" value="Unassembled WGS sequence"/>
</dbReference>
<keyword evidence="4 7" id="KW-1133">Transmembrane helix</keyword>
<dbReference type="InterPro" id="IPR050448">
    <property type="entry name" value="OpgB/LTA_synthase_biosynth"/>
</dbReference>
<evidence type="ECO:0000256" key="4">
    <source>
        <dbReference type="ARBA" id="ARBA00022989"/>
    </source>
</evidence>
<proteinExistence type="predicted"/>
<dbReference type="AlphaFoldDB" id="A0A562P6D2"/>
<dbReference type="InterPro" id="IPR017850">
    <property type="entry name" value="Alkaline_phosphatase_core_sf"/>
</dbReference>
<keyword evidence="2" id="KW-1003">Cell membrane</keyword>
<dbReference type="OrthoDB" id="9760224at2"/>
<keyword evidence="10" id="KW-1185">Reference proteome</keyword>
<evidence type="ECO:0000256" key="1">
    <source>
        <dbReference type="ARBA" id="ARBA00004651"/>
    </source>
</evidence>
<feature type="transmembrane region" description="Helical" evidence="7">
    <location>
        <begin position="143"/>
        <end position="163"/>
    </location>
</feature>
<dbReference type="Gene3D" id="3.30.1120.80">
    <property type="match status" value="1"/>
</dbReference>
<dbReference type="InterPro" id="IPR000917">
    <property type="entry name" value="Sulfatase_N"/>
</dbReference>
<evidence type="ECO:0000256" key="2">
    <source>
        <dbReference type="ARBA" id="ARBA00022475"/>
    </source>
</evidence>
<evidence type="ECO:0000256" key="6">
    <source>
        <dbReference type="SAM" id="MobiDB-lite"/>
    </source>
</evidence>
<gene>
    <name evidence="9" type="ORF">IQ26_01776</name>
</gene>
<protein>
    <submittedName>
        <fullName evidence="9">Phosphoglycerol transferase MdoB-like AlkP superfamily enzyme</fullName>
    </submittedName>
</protein>
<evidence type="ECO:0000313" key="10">
    <source>
        <dbReference type="Proteomes" id="UP000317122"/>
    </source>
</evidence>
<feature type="transmembrane region" description="Helical" evidence="7">
    <location>
        <begin position="17"/>
        <end position="42"/>
    </location>
</feature>
<dbReference type="CDD" id="cd16015">
    <property type="entry name" value="LTA_synthase"/>
    <property type="match status" value="1"/>
</dbReference>
<feature type="transmembrane region" description="Helical" evidence="7">
    <location>
        <begin position="175"/>
        <end position="195"/>
    </location>
</feature>
<feature type="transmembrane region" description="Helical" evidence="7">
    <location>
        <begin position="54"/>
        <end position="76"/>
    </location>
</feature>
<evidence type="ECO:0000256" key="3">
    <source>
        <dbReference type="ARBA" id="ARBA00022692"/>
    </source>
</evidence>
<feature type="region of interest" description="Disordered" evidence="6">
    <location>
        <begin position="649"/>
        <end position="689"/>
    </location>
</feature>
<reference evidence="9 10" key="1">
    <citation type="journal article" date="2015" name="Stand. Genomic Sci.">
        <title>Genomic Encyclopedia of Bacterial and Archaeal Type Strains, Phase III: the genomes of soil and plant-associated and newly described type strains.</title>
        <authorList>
            <person name="Whitman W.B."/>
            <person name="Woyke T."/>
            <person name="Klenk H.P."/>
            <person name="Zhou Y."/>
            <person name="Lilburn T.G."/>
            <person name="Beck B.J."/>
            <person name="De Vos P."/>
            <person name="Vandamme P."/>
            <person name="Eisen J.A."/>
            <person name="Garrity G."/>
            <person name="Hugenholtz P."/>
            <person name="Kyrpides N.C."/>
        </authorList>
    </citation>
    <scope>NUCLEOTIDE SEQUENCE [LARGE SCALE GENOMIC DNA]</scope>
    <source>
        <strain evidence="9 10">CGMCC 1.2546</strain>
    </source>
</reference>
<dbReference type="PANTHER" id="PTHR47371:SF3">
    <property type="entry name" value="PHOSPHOGLYCEROL TRANSFERASE I"/>
    <property type="match status" value="1"/>
</dbReference>
<dbReference type="Pfam" id="PF00884">
    <property type="entry name" value="Sulfatase"/>
    <property type="match status" value="1"/>
</dbReference>
<evidence type="ECO:0000313" key="9">
    <source>
        <dbReference type="EMBL" id="TWI39546.1"/>
    </source>
</evidence>
<accession>A0A562P6D2</accession>
<dbReference type="SUPFAM" id="SSF53649">
    <property type="entry name" value="Alkaline phosphatase-like"/>
    <property type="match status" value="1"/>
</dbReference>
<dbReference type="Gene3D" id="3.40.720.10">
    <property type="entry name" value="Alkaline Phosphatase, subunit A"/>
    <property type="match status" value="1"/>
</dbReference>
<keyword evidence="9" id="KW-0808">Transferase</keyword>